<name>A0A2R4X2H5_9EURY</name>
<dbReference type="GO" id="GO:0016491">
    <property type="term" value="F:oxidoreductase activity"/>
    <property type="evidence" value="ECO:0007669"/>
    <property type="project" value="UniProtKB-KW"/>
</dbReference>
<sequence>MSLTVGFLGAGFMGRAHTHALTRLPLTDDRRVERAILLGRDADRTAAAAEHLGFDRATTDRAEAVTACDVFYVLGPNDVHAEASVAALDAGCDVLCEKPLARSATEADRMVAAAEDSDAVTATGFNYRWVPALRYARELIGSGEIGTVRRFRGRYLQNWLLDPDAPWSWRCSADRAGSGALGDLGAHVIDLARWLVGEIAVVDGETTTHVDHRPAPGGTDQRPVTVDDHVSAELAFEDGATGQIECSRVEPGRANDLTVEIVGSEGSIRFSLPRLNELELVDADESGVRRVDVTGPDTPGGERWWPPGHVLGWDHTFVAENAAFLDAVSEREGYTPDFATGRAVQRVLDAIQASAKAGERRSVHSESRRD</sequence>
<dbReference type="Gene3D" id="3.40.50.720">
    <property type="entry name" value="NAD(P)-binding Rossmann-like Domain"/>
    <property type="match status" value="1"/>
</dbReference>
<dbReference type="AlphaFoldDB" id="A0A2R4X2H5"/>
<dbReference type="Pfam" id="PF01408">
    <property type="entry name" value="GFO_IDH_MocA"/>
    <property type="match status" value="1"/>
</dbReference>
<accession>A0A2R4X2H5</accession>
<dbReference type="Proteomes" id="UP000244727">
    <property type="component" value="Chromosome"/>
</dbReference>
<dbReference type="EMBL" id="CP028858">
    <property type="protein sequence ID" value="AWB27974.1"/>
    <property type="molecule type" value="Genomic_DNA"/>
</dbReference>
<dbReference type="SUPFAM" id="SSF55347">
    <property type="entry name" value="Glyceraldehyde-3-phosphate dehydrogenase-like, C-terminal domain"/>
    <property type="match status" value="1"/>
</dbReference>
<dbReference type="PANTHER" id="PTHR43818">
    <property type="entry name" value="BCDNA.GH03377"/>
    <property type="match status" value="1"/>
</dbReference>
<organism evidence="4 5">
    <name type="scientific">Halococcoides cellulosivorans</name>
    <dbReference type="NCBI Taxonomy" id="1679096"/>
    <lineage>
        <taxon>Archaea</taxon>
        <taxon>Methanobacteriati</taxon>
        <taxon>Methanobacteriota</taxon>
        <taxon>Stenosarchaea group</taxon>
        <taxon>Halobacteria</taxon>
        <taxon>Halobacteriales</taxon>
        <taxon>Haloarculaceae</taxon>
        <taxon>Halococcoides</taxon>
    </lineage>
</organism>
<protein>
    <submittedName>
        <fullName evidence="4">Oxidoreductase</fullName>
    </submittedName>
</protein>
<evidence type="ECO:0000256" key="1">
    <source>
        <dbReference type="ARBA" id="ARBA00023002"/>
    </source>
</evidence>
<evidence type="ECO:0000259" key="2">
    <source>
        <dbReference type="Pfam" id="PF01408"/>
    </source>
</evidence>
<evidence type="ECO:0000313" key="4">
    <source>
        <dbReference type="EMBL" id="AWB27974.1"/>
    </source>
</evidence>
<dbReference type="InterPro" id="IPR055170">
    <property type="entry name" value="GFO_IDH_MocA-like_dom"/>
</dbReference>
<proteinExistence type="predicted"/>
<dbReference type="SUPFAM" id="SSF51735">
    <property type="entry name" value="NAD(P)-binding Rossmann-fold domains"/>
    <property type="match status" value="1"/>
</dbReference>
<dbReference type="InterPro" id="IPR050463">
    <property type="entry name" value="Gfo/Idh/MocA_oxidrdct_glycsds"/>
</dbReference>
<dbReference type="InterPro" id="IPR000683">
    <property type="entry name" value="Gfo/Idh/MocA-like_OxRdtase_N"/>
</dbReference>
<evidence type="ECO:0000259" key="3">
    <source>
        <dbReference type="Pfam" id="PF22725"/>
    </source>
</evidence>
<gene>
    <name evidence="4" type="ORF">HARCEL1_09770</name>
</gene>
<dbReference type="PANTHER" id="PTHR43818:SF11">
    <property type="entry name" value="BCDNA.GH03377"/>
    <property type="match status" value="1"/>
</dbReference>
<dbReference type="RefSeq" id="WP_108382947.1">
    <property type="nucleotide sequence ID" value="NZ_CP028858.1"/>
</dbReference>
<reference evidence="4 5" key="1">
    <citation type="submission" date="2018-04" db="EMBL/GenBank/DDBJ databases">
        <title>Halococcoides cellulosivorans gen. nov., sp. nov., an extremely halophilic cellulose-utilizing haloarchaeon from hypersaline lakes.</title>
        <authorList>
            <person name="Sorokin D.Y."/>
            <person name="Toshchakov S.V."/>
            <person name="Samarov N.I."/>
            <person name="Korzhenkov A."/>
            <person name="Kublanov I.V."/>
        </authorList>
    </citation>
    <scope>NUCLEOTIDE SEQUENCE [LARGE SCALE GENOMIC DNA]</scope>
    <source>
        <strain evidence="4 5">HArcel1</strain>
    </source>
</reference>
<keyword evidence="5" id="KW-1185">Reference proteome</keyword>
<dbReference type="GO" id="GO:0000166">
    <property type="term" value="F:nucleotide binding"/>
    <property type="evidence" value="ECO:0007669"/>
    <property type="project" value="InterPro"/>
</dbReference>
<feature type="domain" description="Gfo/Idh/MocA-like oxidoreductase N-terminal" evidence="2">
    <location>
        <begin position="4"/>
        <end position="124"/>
    </location>
</feature>
<keyword evidence="1" id="KW-0560">Oxidoreductase</keyword>
<dbReference type="Gene3D" id="3.30.360.10">
    <property type="entry name" value="Dihydrodipicolinate Reductase, domain 2"/>
    <property type="match status" value="1"/>
</dbReference>
<feature type="domain" description="GFO/IDH/MocA-like oxidoreductase" evidence="3">
    <location>
        <begin position="134"/>
        <end position="269"/>
    </location>
</feature>
<dbReference type="InterPro" id="IPR036291">
    <property type="entry name" value="NAD(P)-bd_dom_sf"/>
</dbReference>
<dbReference type="KEGG" id="harc:HARCEL1_09770"/>
<evidence type="ECO:0000313" key="5">
    <source>
        <dbReference type="Proteomes" id="UP000244727"/>
    </source>
</evidence>
<dbReference type="GeneID" id="36512795"/>
<dbReference type="Pfam" id="PF22725">
    <property type="entry name" value="GFO_IDH_MocA_C3"/>
    <property type="match status" value="1"/>
</dbReference>